<evidence type="ECO:0000256" key="3">
    <source>
        <dbReference type="SAM" id="MobiDB-lite"/>
    </source>
</evidence>
<dbReference type="Gene3D" id="2.40.30.170">
    <property type="match status" value="1"/>
</dbReference>
<feature type="compositionally biased region" description="Basic and acidic residues" evidence="3">
    <location>
        <begin position="40"/>
        <end position="50"/>
    </location>
</feature>
<dbReference type="GO" id="GO:0030313">
    <property type="term" value="C:cell envelope"/>
    <property type="evidence" value="ECO:0007669"/>
    <property type="project" value="UniProtKB-SubCell"/>
</dbReference>
<reference evidence="7 8" key="1">
    <citation type="submission" date="2016-11" db="EMBL/GenBank/DDBJ databases">
        <authorList>
            <person name="Jaros S."/>
            <person name="Januszkiewicz K."/>
            <person name="Wedrychowicz H."/>
        </authorList>
    </citation>
    <scope>NUCLEOTIDE SEQUENCE [LARGE SCALE GENOMIC DNA]</scope>
    <source>
        <strain evidence="7 8">GAS86</strain>
    </source>
</reference>
<dbReference type="Pfam" id="PF25963">
    <property type="entry name" value="Beta-barrel_AAEA"/>
    <property type="match status" value="1"/>
</dbReference>
<dbReference type="SUPFAM" id="SSF111369">
    <property type="entry name" value="HlyD-like secretion proteins"/>
    <property type="match status" value="2"/>
</dbReference>
<sequence>MAFKGVPSRSARQLGTTIAAAAGTALSERIVMSDQTAPSHGDEDQQRDRQSSAGDSGRAASGQNGANDRSTKNDNGSKNDKDSNNGNGKDEKDGKDANGSGKNKSKKPLIILAVVAVILLIGAFIWWFATRNQVTTDDAYTDGNAITIAPQVSGYVVQLAINDNVYVHKGELLVVIDKREYQAQVDAAQAQLGLAQAQLNAAQVQLDIARVQYPAQYLQAKAQTSSAEANLKQAQAAYVRQHAVDQRATSQQNIDTADAQQQTARASVQQAQAQQQTASLVPQQIRQTEATVEERRQQVQQAEAQLEQARLNLSYCEVRAPSDGWVTRRNVQYGSFLQAGVSLFSIVTPDVWVTANFKESQLERMRPGDKVNVEVDAYPKLELHGHIDSVQLGSGSVFSAFPAENATGNFVKIVQRVPVKIVIDDGMPRDQPLGLGLSVSPKVFLK</sequence>
<dbReference type="InterPro" id="IPR058634">
    <property type="entry name" value="AaeA-lik-b-barrel"/>
</dbReference>
<evidence type="ECO:0000256" key="1">
    <source>
        <dbReference type="ARBA" id="ARBA00004196"/>
    </source>
</evidence>
<evidence type="ECO:0000256" key="2">
    <source>
        <dbReference type="SAM" id="Coils"/>
    </source>
</evidence>
<keyword evidence="4" id="KW-0812">Transmembrane</keyword>
<evidence type="ECO:0000313" key="8">
    <source>
        <dbReference type="Proteomes" id="UP000184693"/>
    </source>
</evidence>
<evidence type="ECO:0000259" key="5">
    <source>
        <dbReference type="Pfam" id="PF25917"/>
    </source>
</evidence>
<dbReference type="InterPro" id="IPR058625">
    <property type="entry name" value="MdtA-like_BSH"/>
</dbReference>
<dbReference type="Pfam" id="PF25917">
    <property type="entry name" value="BSH_RND"/>
    <property type="match status" value="1"/>
</dbReference>
<dbReference type="AlphaFoldDB" id="A0A1N6GQ50"/>
<dbReference type="PANTHER" id="PTHR30386">
    <property type="entry name" value="MEMBRANE FUSION SUBUNIT OF EMRAB-TOLC MULTIDRUG EFFLUX PUMP"/>
    <property type="match status" value="1"/>
</dbReference>
<feature type="coiled-coil region" evidence="2">
    <location>
        <begin position="285"/>
        <end position="319"/>
    </location>
</feature>
<protein>
    <submittedName>
        <fullName evidence="7">Membrane fusion protein, multidrug efflux system</fullName>
    </submittedName>
</protein>
<evidence type="ECO:0000256" key="4">
    <source>
        <dbReference type="SAM" id="Phobius"/>
    </source>
</evidence>
<feature type="compositionally biased region" description="Basic and acidic residues" evidence="3">
    <location>
        <begin position="69"/>
        <end position="96"/>
    </location>
</feature>
<dbReference type="Proteomes" id="UP000184693">
    <property type="component" value="Unassembled WGS sequence"/>
</dbReference>
<feature type="domain" description="p-hydroxybenzoic acid efflux pump subunit AaeA-like beta-barrel" evidence="6">
    <location>
        <begin position="352"/>
        <end position="426"/>
    </location>
</feature>
<evidence type="ECO:0000259" key="6">
    <source>
        <dbReference type="Pfam" id="PF25963"/>
    </source>
</evidence>
<feature type="region of interest" description="Disordered" evidence="3">
    <location>
        <begin position="23"/>
        <end position="103"/>
    </location>
</feature>
<keyword evidence="4" id="KW-1133">Transmembrane helix</keyword>
<dbReference type="InterPro" id="IPR050739">
    <property type="entry name" value="MFP"/>
</dbReference>
<name>A0A1N6GQ50_9BURK</name>
<dbReference type="EMBL" id="FSRM01000001">
    <property type="protein sequence ID" value="SIO09624.1"/>
    <property type="molecule type" value="Genomic_DNA"/>
</dbReference>
<accession>A0A1N6GQ50</accession>
<keyword evidence="4" id="KW-0472">Membrane</keyword>
<dbReference type="PANTHER" id="PTHR30386:SF19">
    <property type="entry name" value="MULTIDRUG EXPORT PROTEIN EMRA-RELATED"/>
    <property type="match status" value="1"/>
</dbReference>
<feature type="compositionally biased region" description="Low complexity" evidence="3">
    <location>
        <begin position="51"/>
        <end position="62"/>
    </location>
</feature>
<gene>
    <name evidence="7" type="ORF">SAMN05444168_2588</name>
</gene>
<feature type="coiled-coil region" evidence="2">
    <location>
        <begin position="178"/>
        <end position="237"/>
    </location>
</feature>
<organism evidence="7 8">
    <name type="scientific">Paraburkholderia phenazinium</name>
    <dbReference type="NCBI Taxonomy" id="60549"/>
    <lineage>
        <taxon>Bacteria</taxon>
        <taxon>Pseudomonadati</taxon>
        <taxon>Pseudomonadota</taxon>
        <taxon>Betaproteobacteria</taxon>
        <taxon>Burkholderiales</taxon>
        <taxon>Burkholderiaceae</taxon>
        <taxon>Paraburkholderia</taxon>
    </lineage>
</organism>
<proteinExistence type="predicted"/>
<feature type="transmembrane region" description="Helical" evidence="4">
    <location>
        <begin position="109"/>
        <end position="129"/>
    </location>
</feature>
<dbReference type="Gene3D" id="1.10.287.470">
    <property type="entry name" value="Helix hairpin bin"/>
    <property type="match status" value="2"/>
</dbReference>
<feature type="domain" description="Multidrug resistance protein MdtA-like barrel-sandwich hybrid" evidence="5">
    <location>
        <begin position="145"/>
        <end position="348"/>
    </location>
</feature>
<keyword evidence="2" id="KW-0175">Coiled coil</keyword>
<evidence type="ECO:0000313" key="7">
    <source>
        <dbReference type="EMBL" id="SIO09624.1"/>
    </source>
</evidence>
<comment type="subcellular location">
    <subcellularLocation>
        <location evidence="1">Cell envelope</location>
    </subcellularLocation>
</comment>
<dbReference type="Gene3D" id="2.40.50.100">
    <property type="match status" value="1"/>
</dbReference>